<comment type="caution">
    <text evidence="1">The sequence shown here is derived from an EMBL/GenBank/DDBJ whole genome shotgun (WGS) entry which is preliminary data.</text>
</comment>
<dbReference type="AlphaFoldDB" id="A0A445DW12"/>
<organism evidence="1 2">
    <name type="scientific">Arachis hypogaea</name>
    <name type="common">Peanut</name>
    <dbReference type="NCBI Taxonomy" id="3818"/>
    <lineage>
        <taxon>Eukaryota</taxon>
        <taxon>Viridiplantae</taxon>
        <taxon>Streptophyta</taxon>
        <taxon>Embryophyta</taxon>
        <taxon>Tracheophyta</taxon>
        <taxon>Spermatophyta</taxon>
        <taxon>Magnoliopsida</taxon>
        <taxon>eudicotyledons</taxon>
        <taxon>Gunneridae</taxon>
        <taxon>Pentapetalae</taxon>
        <taxon>rosids</taxon>
        <taxon>fabids</taxon>
        <taxon>Fabales</taxon>
        <taxon>Fabaceae</taxon>
        <taxon>Papilionoideae</taxon>
        <taxon>50 kb inversion clade</taxon>
        <taxon>dalbergioids sensu lato</taxon>
        <taxon>Dalbergieae</taxon>
        <taxon>Pterocarpus clade</taxon>
        <taxon>Arachis</taxon>
    </lineage>
</organism>
<name>A0A445DW12_ARAHY</name>
<keyword evidence="2" id="KW-1185">Reference proteome</keyword>
<gene>
    <name evidence="1" type="ORF">Ahy_A03g013713</name>
</gene>
<protein>
    <recommendedName>
        <fullName evidence="3">MULE transposase domain-containing protein</fullName>
    </recommendedName>
</protein>
<dbReference type="Proteomes" id="UP000289738">
    <property type="component" value="Chromosome A03"/>
</dbReference>
<reference evidence="1 2" key="1">
    <citation type="submission" date="2019-01" db="EMBL/GenBank/DDBJ databases">
        <title>Sequencing of cultivated peanut Arachis hypogaea provides insights into genome evolution and oil improvement.</title>
        <authorList>
            <person name="Chen X."/>
        </authorList>
    </citation>
    <scope>NUCLEOTIDE SEQUENCE [LARGE SCALE GENOMIC DNA]</scope>
    <source>
        <strain evidence="2">cv. Fuhuasheng</strain>
        <tissue evidence="1">Leaves</tissue>
    </source>
</reference>
<evidence type="ECO:0000313" key="2">
    <source>
        <dbReference type="Proteomes" id="UP000289738"/>
    </source>
</evidence>
<evidence type="ECO:0008006" key="3">
    <source>
        <dbReference type="Google" id="ProtNLM"/>
    </source>
</evidence>
<proteinExistence type="predicted"/>
<dbReference type="EMBL" id="SDMP01000003">
    <property type="protein sequence ID" value="RYR67378.1"/>
    <property type="molecule type" value="Genomic_DNA"/>
</dbReference>
<evidence type="ECO:0000313" key="1">
    <source>
        <dbReference type="EMBL" id="RYR67378.1"/>
    </source>
</evidence>
<accession>A0A445DW12</accession>
<sequence length="104" mass="12145">MEGTPVPWERFHKIILSLVDKAKVNQKNLWWLKRIIPSSVNVVHTNVDSTHLFEEYKCALLVVVVQDRNQNMVPDAFAIIEGKTANAWYFSLSNLRRHLLEEML</sequence>